<proteinExistence type="predicted"/>
<protein>
    <submittedName>
        <fullName evidence="1">Uncharacterized protein</fullName>
    </submittedName>
</protein>
<comment type="caution">
    <text evidence="1">The sequence shown here is derived from an EMBL/GenBank/DDBJ whole genome shotgun (WGS) entry which is preliminary data.</text>
</comment>
<evidence type="ECO:0000313" key="2">
    <source>
        <dbReference type="Proteomes" id="UP000033393"/>
    </source>
</evidence>
<keyword evidence="2" id="KW-1185">Reference proteome</keyword>
<name>A0A0F0GPW0_LENAE</name>
<organism evidence="1 2">
    <name type="scientific">Lentzea aerocolonigenes</name>
    <name type="common">Lechevalieria aerocolonigenes</name>
    <name type="synonym">Saccharothrix aerocolonigenes</name>
    <dbReference type="NCBI Taxonomy" id="68170"/>
    <lineage>
        <taxon>Bacteria</taxon>
        <taxon>Bacillati</taxon>
        <taxon>Actinomycetota</taxon>
        <taxon>Actinomycetes</taxon>
        <taxon>Pseudonocardiales</taxon>
        <taxon>Pseudonocardiaceae</taxon>
        <taxon>Lentzea</taxon>
    </lineage>
</organism>
<dbReference type="Proteomes" id="UP000033393">
    <property type="component" value="Unassembled WGS sequence"/>
</dbReference>
<accession>A0A0F0GPW0</accession>
<gene>
    <name evidence="1" type="ORF">UK23_31045</name>
</gene>
<reference evidence="1 2" key="1">
    <citation type="submission" date="2015-02" db="EMBL/GenBank/DDBJ databases">
        <authorList>
            <person name="Ju K.-S."/>
            <person name="Doroghazi J.R."/>
            <person name="Metcalf W."/>
        </authorList>
    </citation>
    <scope>NUCLEOTIDE SEQUENCE [LARGE SCALE GENOMIC DNA]</scope>
    <source>
        <strain evidence="1 2">NRRL B-16140</strain>
    </source>
</reference>
<dbReference type="EMBL" id="JYJG01000266">
    <property type="protein sequence ID" value="KJK43987.1"/>
    <property type="molecule type" value="Genomic_DNA"/>
</dbReference>
<evidence type="ECO:0000313" key="1">
    <source>
        <dbReference type="EMBL" id="KJK43987.1"/>
    </source>
</evidence>
<sequence length="133" mass="14006">MFSVTTRSGAKCSDGYILSASVTTRFVISSRGRCSDADAPGVTTASTSACTLAWSALSWASSCQIQLSTLDMVAVGAMRKVAVWSSLRMSSNQGIFSLSSLSSRVSTWASAPLESLCRAIASAIRPRARRSAR</sequence>
<dbReference type="AlphaFoldDB" id="A0A0F0GPW0"/>
<dbReference type="PATRIC" id="fig|68170.10.peg.8054"/>